<keyword evidence="5" id="KW-0175">Coiled coil</keyword>
<keyword evidence="2" id="KW-0812">Transmembrane</keyword>
<protein>
    <recommendedName>
        <fullName evidence="9">Inner membrane protein</fullName>
    </recommendedName>
</protein>
<evidence type="ECO:0000256" key="5">
    <source>
        <dbReference type="SAM" id="Coils"/>
    </source>
</evidence>
<evidence type="ECO:0000256" key="4">
    <source>
        <dbReference type="ARBA" id="ARBA00023136"/>
    </source>
</evidence>
<dbReference type="Pfam" id="PF09731">
    <property type="entry name" value="Mitofilin"/>
    <property type="match status" value="1"/>
</dbReference>
<dbReference type="GO" id="GO:0003677">
    <property type="term" value="F:DNA binding"/>
    <property type="evidence" value="ECO:0007669"/>
    <property type="project" value="InterPro"/>
</dbReference>
<keyword evidence="3" id="KW-1133">Transmembrane helix</keyword>
<dbReference type="NCBIfam" id="NF046037">
    <property type="entry name" value="carphisopro"/>
    <property type="match status" value="1"/>
</dbReference>
<name>A0A7X0EGE6_9PROT</name>
<dbReference type="Proteomes" id="UP000539175">
    <property type="component" value="Unassembled WGS sequence"/>
</dbReference>
<dbReference type="InterPro" id="IPR019133">
    <property type="entry name" value="MIC60"/>
</dbReference>
<dbReference type="RefSeq" id="WP_184805846.1">
    <property type="nucleotide sequence ID" value="NZ_JACIIZ010000015.1"/>
</dbReference>
<keyword evidence="4" id="KW-0472">Membrane</keyword>
<reference evidence="7 8" key="1">
    <citation type="submission" date="2020-08" db="EMBL/GenBank/DDBJ databases">
        <title>Genomic Encyclopedia of Type Strains, Phase IV (KMG-IV): sequencing the most valuable type-strain genomes for metagenomic binning, comparative biology and taxonomic classification.</title>
        <authorList>
            <person name="Goeker M."/>
        </authorList>
    </citation>
    <scope>NUCLEOTIDE SEQUENCE [LARGE SCALE GENOMIC DNA]</scope>
    <source>
        <strain evidence="7 8">DSM 22198</strain>
    </source>
</reference>
<dbReference type="EMBL" id="JACIIZ010000015">
    <property type="protein sequence ID" value="MBB6254041.1"/>
    <property type="molecule type" value="Genomic_DNA"/>
</dbReference>
<evidence type="ECO:0000256" key="6">
    <source>
        <dbReference type="SAM" id="MobiDB-lite"/>
    </source>
</evidence>
<keyword evidence="8" id="KW-1185">Reference proteome</keyword>
<evidence type="ECO:0000313" key="8">
    <source>
        <dbReference type="Proteomes" id="UP000539175"/>
    </source>
</evidence>
<evidence type="ECO:0008006" key="9">
    <source>
        <dbReference type="Google" id="ProtNLM"/>
    </source>
</evidence>
<dbReference type="Gene3D" id="1.10.260.40">
    <property type="entry name" value="lambda repressor-like DNA-binding domains"/>
    <property type="match status" value="1"/>
</dbReference>
<evidence type="ECO:0000256" key="1">
    <source>
        <dbReference type="ARBA" id="ARBA00004370"/>
    </source>
</evidence>
<organism evidence="7 8">
    <name type="scientific">Nitrospirillum iridis</name>
    <dbReference type="NCBI Taxonomy" id="765888"/>
    <lineage>
        <taxon>Bacteria</taxon>
        <taxon>Pseudomonadati</taxon>
        <taxon>Pseudomonadota</taxon>
        <taxon>Alphaproteobacteria</taxon>
        <taxon>Rhodospirillales</taxon>
        <taxon>Azospirillaceae</taxon>
        <taxon>Nitrospirillum</taxon>
    </lineage>
</organism>
<comment type="caution">
    <text evidence="7">The sequence shown here is derived from an EMBL/GenBank/DDBJ whole genome shotgun (WGS) entry which is preliminary data.</text>
</comment>
<dbReference type="AlphaFoldDB" id="A0A7X0EGE6"/>
<evidence type="ECO:0000313" key="7">
    <source>
        <dbReference type="EMBL" id="MBB6254041.1"/>
    </source>
</evidence>
<dbReference type="GO" id="GO:0016020">
    <property type="term" value="C:membrane"/>
    <property type="evidence" value="ECO:0007669"/>
    <property type="project" value="UniProtKB-SubCell"/>
</dbReference>
<feature type="region of interest" description="Disordered" evidence="6">
    <location>
        <begin position="100"/>
        <end position="192"/>
    </location>
</feature>
<feature type="region of interest" description="Disordered" evidence="6">
    <location>
        <begin position="517"/>
        <end position="584"/>
    </location>
</feature>
<comment type="subcellular location">
    <subcellularLocation>
        <location evidence="1">Membrane</location>
    </subcellularLocation>
</comment>
<dbReference type="InterPro" id="IPR059216">
    <property type="entry name" value="LeuA_carph_isopro_dom"/>
</dbReference>
<sequence>MSGEASDATSPAVGVGANPLVDAIVERFGGIRPMAAKLGIPVTTVQGWKKRGHIPPNRRVDLEAAAARLGIPLASAELDAVMGAPEPSAPAPVPTAVIALPGPDLAPPSEPRPTADRPFLGADAAKTEPAQTASAKTEPREAAPPRMELPKMEPMGAPRLEIPRPDAARTSAAGPDPVRREPPRPTPRPARGGAVSALALLVSLVAVAAGGYSLWRGGALDPVLTRAGLAPANPALGPSVQSVEQVGTQATLAEMARRLTMAAQHQQALEQEVADLKAKLAALPAPTAAPTADGALAAPDPALATRLEQMTDQFNRLTERQRALEQALAQSAQQREELTGRLAAQTASAGRGQALLVATNQLQAALLSGQPYGVELSAVRGLAPEDGALGQALDRLAQSQATGLIGPVALREGFDRAATAAQQAARVPEGADWLERLWGRIKALVTIRRKDGRMEGNAPDAVVSRAGAALDRGDVGTAVAEMSALSGPPAATPEVQAWLRDAQARLGADDAMTRLSRRAVSDVQAGLPPPKDKPVAPIAPDKPVESVSPPDIGGNPVEGKPEGGQPDGAATLPPSPMPVDGGHP</sequence>
<feature type="compositionally biased region" description="Basic and acidic residues" evidence="6">
    <location>
        <begin position="137"/>
        <end position="151"/>
    </location>
</feature>
<gene>
    <name evidence="7" type="ORF">FHS74_004624</name>
</gene>
<evidence type="ECO:0000256" key="3">
    <source>
        <dbReference type="ARBA" id="ARBA00022989"/>
    </source>
</evidence>
<dbReference type="InterPro" id="IPR010982">
    <property type="entry name" value="Lambda_DNA-bd_dom_sf"/>
</dbReference>
<accession>A0A7X0EGE6</accession>
<feature type="coiled-coil region" evidence="5">
    <location>
        <begin position="307"/>
        <end position="341"/>
    </location>
</feature>
<evidence type="ECO:0000256" key="2">
    <source>
        <dbReference type="ARBA" id="ARBA00022692"/>
    </source>
</evidence>
<proteinExistence type="predicted"/>